<dbReference type="AlphaFoldDB" id="A0A9P8VWP7"/>
<proteinExistence type="predicted"/>
<reference evidence="2 3" key="1">
    <citation type="journal article" date="2021" name="Nat. Commun.">
        <title>Genetic determinants of endophytism in the Arabidopsis root mycobiome.</title>
        <authorList>
            <person name="Mesny F."/>
            <person name="Miyauchi S."/>
            <person name="Thiergart T."/>
            <person name="Pickel B."/>
            <person name="Atanasova L."/>
            <person name="Karlsson M."/>
            <person name="Huettel B."/>
            <person name="Barry K.W."/>
            <person name="Haridas S."/>
            <person name="Chen C."/>
            <person name="Bauer D."/>
            <person name="Andreopoulos W."/>
            <person name="Pangilinan J."/>
            <person name="LaButti K."/>
            <person name="Riley R."/>
            <person name="Lipzen A."/>
            <person name="Clum A."/>
            <person name="Drula E."/>
            <person name="Henrissat B."/>
            <person name="Kohler A."/>
            <person name="Grigoriev I.V."/>
            <person name="Martin F.M."/>
            <person name="Hacquard S."/>
        </authorList>
    </citation>
    <scope>NUCLEOTIDE SEQUENCE [LARGE SCALE GENOMIC DNA]</scope>
    <source>
        <strain evidence="2 3">MPI-CAGE-CH-0241</strain>
    </source>
</reference>
<dbReference type="OrthoDB" id="3537171at2759"/>
<keyword evidence="1" id="KW-0472">Membrane</keyword>
<name>A0A9P8VWP7_9HYPO</name>
<gene>
    <name evidence="2" type="ORF">B0T10DRAFT_495092</name>
</gene>
<dbReference type="PANTHER" id="PTHR37048">
    <property type="entry name" value="QUESTIONABLE PROTEIN"/>
    <property type="match status" value="1"/>
</dbReference>
<evidence type="ECO:0000256" key="1">
    <source>
        <dbReference type="SAM" id="Phobius"/>
    </source>
</evidence>
<organism evidence="2 3">
    <name type="scientific">Thelonectria olida</name>
    <dbReference type="NCBI Taxonomy" id="1576542"/>
    <lineage>
        <taxon>Eukaryota</taxon>
        <taxon>Fungi</taxon>
        <taxon>Dikarya</taxon>
        <taxon>Ascomycota</taxon>
        <taxon>Pezizomycotina</taxon>
        <taxon>Sordariomycetes</taxon>
        <taxon>Hypocreomycetidae</taxon>
        <taxon>Hypocreales</taxon>
        <taxon>Nectriaceae</taxon>
        <taxon>Thelonectria</taxon>
    </lineage>
</organism>
<keyword evidence="3" id="KW-1185">Reference proteome</keyword>
<protein>
    <submittedName>
        <fullName evidence="2">Uncharacterized protein</fullName>
    </submittedName>
</protein>
<sequence length="316" mass="35454">MPGQQLHESVLHPGCILFLPRKDEIALDLEGEHGLPPPGAFNHPVVVFLKRNTESRVAILIITSFGGKPLLDKSEGFRRGYLPIHPSQPHPESGLLLRLNNGSTLDKASCVKICEYYTVPYSILRNLRNGQRCTLSSTSYKILVNQAKAFISWEHIRNDPEATALLHPGHSRARSMPTNGYRTISSITRPPTYSRPADSMRPLITTTHPRYHPSRHSRLVLEQPFWIPAPSRSGNWGYRYIVAPIWSAAKALVRLIICLGSKPVFWQCLMWLLILGACVYGIWAIFVAIIKAISDLVDFIRNAIGGSVVKVYAWFS</sequence>
<accession>A0A9P8VWP7</accession>
<keyword evidence="1" id="KW-0812">Transmembrane</keyword>
<comment type="caution">
    <text evidence="2">The sequence shown here is derived from an EMBL/GenBank/DDBJ whole genome shotgun (WGS) entry which is preliminary data.</text>
</comment>
<evidence type="ECO:0000313" key="2">
    <source>
        <dbReference type="EMBL" id="KAH6880667.1"/>
    </source>
</evidence>
<dbReference type="PANTHER" id="PTHR37048:SF2">
    <property type="entry name" value="QUESTIONABLE PROTEIN"/>
    <property type="match status" value="1"/>
</dbReference>
<feature type="transmembrane region" description="Helical" evidence="1">
    <location>
        <begin position="264"/>
        <end position="290"/>
    </location>
</feature>
<dbReference type="EMBL" id="JAGPYM010000025">
    <property type="protein sequence ID" value="KAH6880667.1"/>
    <property type="molecule type" value="Genomic_DNA"/>
</dbReference>
<dbReference type="Proteomes" id="UP000777438">
    <property type="component" value="Unassembled WGS sequence"/>
</dbReference>
<keyword evidence="1" id="KW-1133">Transmembrane helix</keyword>
<evidence type="ECO:0000313" key="3">
    <source>
        <dbReference type="Proteomes" id="UP000777438"/>
    </source>
</evidence>